<dbReference type="InterPro" id="IPR039445">
    <property type="entry name" value="DauR-like_HTH"/>
</dbReference>
<organism evidence="3 4">
    <name type="scientific">Thalassomonas haliotis</name>
    <dbReference type="NCBI Taxonomy" id="485448"/>
    <lineage>
        <taxon>Bacteria</taxon>
        <taxon>Pseudomonadati</taxon>
        <taxon>Pseudomonadota</taxon>
        <taxon>Gammaproteobacteria</taxon>
        <taxon>Alteromonadales</taxon>
        <taxon>Colwelliaceae</taxon>
        <taxon>Thalassomonas</taxon>
    </lineage>
</organism>
<evidence type="ECO:0000259" key="2">
    <source>
        <dbReference type="Pfam" id="PF13309"/>
    </source>
</evidence>
<dbReference type="Proteomes" id="UP001215231">
    <property type="component" value="Chromosome"/>
</dbReference>
<feature type="domain" description="YheO-like" evidence="1">
    <location>
        <begin position="16"/>
        <end position="119"/>
    </location>
</feature>
<evidence type="ECO:0000259" key="1">
    <source>
        <dbReference type="Pfam" id="PF08348"/>
    </source>
</evidence>
<dbReference type="InterPro" id="IPR013559">
    <property type="entry name" value="YheO"/>
</dbReference>
<sequence length="213" mass="23727">MTNNNKTTNAEMLKQRYAAVADGIALLFSGYAEIVIHDLASQSVVYIANNISKRRLGDASALEEVDFSQTSDVIGPYEKLNWDGHKIRSTSVVLRGDNGEAAGMLCINMSIGAFEAAKEMLALFLGSNNVIPQPEILFHDDWQERINTFTHTWLKEHKLSINILTHANKRQLVEALFHQGAFNGKSAANYIANILNMGRATVFKYLKEIKQQA</sequence>
<dbReference type="RefSeq" id="WP_274050459.1">
    <property type="nucleotide sequence ID" value="NZ_CP059693.1"/>
</dbReference>
<name>A0ABY7VAQ9_9GAMM</name>
<protein>
    <submittedName>
        <fullName evidence="3">PAS domain-containing protein</fullName>
    </submittedName>
</protein>
<dbReference type="PANTHER" id="PTHR35568">
    <property type="entry name" value="TRANSCRIPTIONAL REGULATOR DAUR"/>
    <property type="match status" value="1"/>
</dbReference>
<dbReference type="Pfam" id="PF13309">
    <property type="entry name" value="HTH_22"/>
    <property type="match status" value="1"/>
</dbReference>
<dbReference type="PANTHER" id="PTHR35568:SF1">
    <property type="entry name" value="TRANSCRIPTIONAL REGULATOR DAUR"/>
    <property type="match status" value="1"/>
</dbReference>
<feature type="domain" description="Transcriptional regulator DauR-like HTH" evidence="2">
    <location>
        <begin position="146"/>
        <end position="207"/>
    </location>
</feature>
<accession>A0ABY7VAQ9</accession>
<evidence type="ECO:0000313" key="3">
    <source>
        <dbReference type="EMBL" id="WDE10421.1"/>
    </source>
</evidence>
<dbReference type="EMBL" id="CP059693">
    <property type="protein sequence ID" value="WDE10421.1"/>
    <property type="molecule type" value="Genomic_DNA"/>
</dbReference>
<gene>
    <name evidence="3" type="ORF">H3N35_19395</name>
</gene>
<evidence type="ECO:0000313" key="4">
    <source>
        <dbReference type="Proteomes" id="UP001215231"/>
    </source>
</evidence>
<reference evidence="3 4" key="1">
    <citation type="journal article" date="2022" name="Mar. Drugs">
        <title>Bioassay-Guided Fractionation Leads to the Detection of Cholic Acid Generated by the Rare Thalassomonas sp.</title>
        <authorList>
            <person name="Pheiffer F."/>
            <person name="Schneider Y.K."/>
            <person name="Hansen E.H."/>
            <person name="Andersen J.H."/>
            <person name="Isaksson J."/>
            <person name="Busche T."/>
            <person name="R C."/>
            <person name="Kalinowski J."/>
            <person name="Zyl L.V."/>
            <person name="Trindade M."/>
        </authorList>
    </citation>
    <scope>NUCLEOTIDE SEQUENCE [LARGE SCALE GENOMIC DNA]</scope>
    <source>
        <strain evidence="3 4">A5K-61T</strain>
    </source>
</reference>
<dbReference type="InterPro" id="IPR039446">
    <property type="entry name" value="DauR-like"/>
</dbReference>
<proteinExistence type="predicted"/>
<keyword evidence="4" id="KW-1185">Reference proteome</keyword>
<dbReference type="Pfam" id="PF08348">
    <property type="entry name" value="PAS_6"/>
    <property type="match status" value="1"/>
</dbReference>